<comment type="subcellular location">
    <subcellularLocation>
        <location evidence="1">Cytoplasm</location>
    </subcellularLocation>
</comment>
<proteinExistence type="inferred from homology"/>
<evidence type="ECO:0000256" key="7">
    <source>
        <dbReference type="ARBA" id="ARBA00022884"/>
    </source>
</evidence>
<evidence type="ECO:0000256" key="6">
    <source>
        <dbReference type="ARBA" id="ARBA00022845"/>
    </source>
</evidence>
<dbReference type="STRING" id="199890.A0A182P0Z7"/>
<keyword evidence="11" id="KW-1185">Reference proteome</keyword>
<evidence type="ECO:0000256" key="2">
    <source>
        <dbReference type="ARBA" id="ARBA00022490"/>
    </source>
</evidence>
<evidence type="ECO:0000256" key="4">
    <source>
        <dbReference type="ARBA" id="ARBA00022771"/>
    </source>
</evidence>
<feature type="domain" description="Nanos-type" evidence="9">
    <location>
        <begin position="145"/>
        <end position="199"/>
    </location>
</feature>
<evidence type="ECO:0000256" key="5">
    <source>
        <dbReference type="ARBA" id="ARBA00022833"/>
    </source>
</evidence>
<reference evidence="10" key="2">
    <citation type="submission" date="2020-05" db="UniProtKB">
        <authorList>
            <consortium name="EnsemblMetazoa"/>
        </authorList>
    </citation>
    <scope>IDENTIFICATION</scope>
    <source>
        <strain evidence="10">Epiroticus2</strain>
    </source>
</reference>
<dbReference type="GO" id="GO:0008270">
    <property type="term" value="F:zinc ion binding"/>
    <property type="evidence" value="ECO:0007669"/>
    <property type="project" value="UniProtKB-KW"/>
</dbReference>
<evidence type="ECO:0000256" key="3">
    <source>
        <dbReference type="ARBA" id="ARBA00022723"/>
    </source>
</evidence>
<dbReference type="Pfam" id="PF05741">
    <property type="entry name" value="zf-nanos"/>
    <property type="match status" value="1"/>
</dbReference>
<reference evidence="11" key="1">
    <citation type="submission" date="2013-03" db="EMBL/GenBank/DDBJ databases">
        <title>The Genome Sequence of Anopheles epiroticus epiroticus2.</title>
        <authorList>
            <consortium name="The Broad Institute Genomics Platform"/>
            <person name="Neafsey D.E."/>
            <person name="Howell P."/>
            <person name="Walker B."/>
            <person name="Young S.K."/>
            <person name="Zeng Q."/>
            <person name="Gargeya S."/>
            <person name="Fitzgerald M."/>
            <person name="Haas B."/>
            <person name="Abouelleil A."/>
            <person name="Allen A.W."/>
            <person name="Alvarado L."/>
            <person name="Arachchi H.M."/>
            <person name="Berlin A.M."/>
            <person name="Chapman S.B."/>
            <person name="Gainer-Dewar J."/>
            <person name="Goldberg J."/>
            <person name="Griggs A."/>
            <person name="Gujja S."/>
            <person name="Hansen M."/>
            <person name="Howarth C."/>
            <person name="Imamovic A."/>
            <person name="Ireland A."/>
            <person name="Larimer J."/>
            <person name="McCowan C."/>
            <person name="Murphy C."/>
            <person name="Pearson M."/>
            <person name="Poon T.W."/>
            <person name="Priest M."/>
            <person name="Roberts A."/>
            <person name="Saif S."/>
            <person name="Shea T."/>
            <person name="Sisk P."/>
            <person name="Sykes S."/>
            <person name="Wortman J."/>
            <person name="Nusbaum C."/>
            <person name="Birren B."/>
        </authorList>
    </citation>
    <scope>NUCLEOTIDE SEQUENCE [LARGE SCALE GENOMIC DNA]</scope>
    <source>
        <strain evidence="11">Epiroticus2</strain>
    </source>
</reference>
<name>A0A182P0Z7_9DIPT</name>
<organism evidence="10 11">
    <name type="scientific">Anopheles epiroticus</name>
    <dbReference type="NCBI Taxonomy" id="199890"/>
    <lineage>
        <taxon>Eukaryota</taxon>
        <taxon>Metazoa</taxon>
        <taxon>Ecdysozoa</taxon>
        <taxon>Arthropoda</taxon>
        <taxon>Hexapoda</taxon>
        <taxon>Insecta</taxon>
        <taxon>Pterygota</taxon>
        <taxon>Neoptera</taxon>
        <taxon>Endopterygota</taxon>
        <taxon>Diptera</taxon>
        <taxon>Nematocera</taxon>
        <taxon>Culicoidea</taxon>
        <taxon>Culicidae</taxon>
        <taxon>Anophelinae</taxon>
        <taxon>Anopheles</taxon>
    </lineage>
</organism>
<comment type="similarity">
    <text evidence="8">Belongs to the nanos family.</text>
</comment>
<accession>A0A182P0Z7</accession>
<keyword evidence="3" id="KW-0479">Metal-binding</keyword>
<evidence type="ECO:0000313" key="11">
    <source>
        <dbReference type="Proteomes" id="UP000075885"/>
    </source>
</evidence>
<dbReference type="VEuPathDB" id="VectorBase:AEPI000579"/>
<keyword evidence="5" id="KW-0862">Zinc</keyword>
<keyword evidence="7 8" id="KW-0694">RNA-binding</keyword>
<dbReference type="Proteomes" id="UP000075885">
    <property type="component" value="Unassembled WGS sequence"/>
</dbReference>
<evidence type="ECO:0000259" key="9">
    <source>
        <dbReference type="PROSITE" id="PS51522"/>
    </source>
</evidence>
<keyword evidence="6 8" id="KW-0810">Translation regulation</keyword>
<dbReference type="GO" id="GO:0003723">
    <property type="term" value="F:RNA binding"/>
    <property type="evidence" value="ECO:0007669"/>
    <property type="project" value="UniProtKB-UniRule"/>
</dbReference>
<evidence type="ECO:0000256" key="8">
    <source>
        <dbReference type="PROSITE-ProRule" id="PRU00855"/>
    </source>
</evidence>
<sequence>MAHGVKLWNLVLASYGWDEVLNEAAIDFLTNYPECIPIVIGASAYTYDLKSMISEASKTANSMKVDEVLQDFANNGSSDVPYEEEEPEQTLTTDTKNLCKKIEEGIEGMRDEPSLVLKEITNRNKKNRTRVTGKQRTKSVSEQEHCVFCLNNGADKEVYESHRCKDADGNVTCPVLQKFVCIRCKATGANAHTAKYCPLKPVITPEDCL</sequence>
<dbReference type="EnsemblMetazoa" id="AEPI000579-RA">
    <property type="protein sequence ID" value="AEPI000579-PA"/>
    <property type="gene ID" value="AEPI000579"/>
</dbReference>
<dbReference type="InterPro" id="IPR008705">
    <property type="entry name" value="Nanos/Xcar2"/>
</dbReference>
<dbReference type="GO" id="GO:0005737">
    <property type="term" value="C:cytoplasm"/>
    <property type="evidence" value="ECO:0007669"/>
    <property type="project" value="UniProtKB-SubCell"/>
</dbReference>
<dbReference type="Gene3D" id="4.10.60.30">
    <property type="entry name" value="Nanos, RNA-binding domain"/>
    <property type="match status" value="1"/>
</dbReference>
<dbReference type="AlphaFoldDB" id="A0A182P0Z7"/>
<dbReference type="InterPro" id="IPR038129">
    <property type="entry name" value="Nanos_sf"/>
</dbReference>
<evidence type="ECO:0000313" key="10">
    <source>
        <dbReference type="EnsemblMetazoa" id="AEPI000579-PA"/>
    </source>
</evidence>
<protein>
    <recommendedName>
        <fullName evidence="9">Nanos-type domain-containing protein</fullName>
    </recommendedName>
</protein>
<dbReference type="PROSITE" id="PS51522">
    <property type="entry name" value="ZF_NANOS"/>
    <property type="match status" value="1"/>
</dbReference>
<keyword evidence="4 8" id="KW-0863">Zinc-finger</keyword>
<evidence type="ECO:0000256" key="1">
    <source>
        <dbReference type="ARBA" id="ARBA00004496"/>
    </source>
</evidence>
<keyword evidence="2" id="KW-0963">Cytoplasm</keyword>
<dbReference type="PANTHER" id="PTHR12887">
    <property type="entry name" value="NANOS PROTEIN"/>
    <property type="match status" value="1"/>
</dbReference>
<dbReference type="GO" id="GO:0006417">
    <property type="term" value="P:regulation of translation"/>
    <property type="evidence" value="ECO:0007669"/>
    <property type="project" value="UniProtKB-UniRule"/>
</dbReference>
<dbReference type="InterPro" id="IPR024161">
    <property type="entry name" value="Znf_nanos-typ"/>
</dbReference>